<dbReference type="AlphaFoldDB" id="A0A0D0G070"/>
<dbReference type="Proteomes" id="UP000032049">
    <property type="component" value="Unassembled WGS sequence"/>
</dbReference>
<dbReference type="PANTHER" id="PTHR36454">
    <property type="entry name" value="LMO2823 PROTEIN"/>
    <property type="match status" value="1"/>
</dbReference>
<sequence>MATIRPFVALRPQEVYIDKMLALKASSCNGRSNGGIAGMLDNRLPENKELTNAHISANLKKMILAGDFYQEEHPCIFIYEITQGTHVQTGVWAVTDLDDFENGHIKTHEATVDSNSVGLINYRNEVGLEGGPLLMTYRPSRAISSILNQLKRAEANSVYYANKVFHRIWTVYDLKTIRQLSLYFAELQHVYLADGHHRLMAAVKYRNIARETLAEQANFNFISSFYLSSDQLRIKESYRVIIPAEEICVDQVFRALKKIFSVTRSQRNEPVRPQQEREFGLFMEGKWYRMVYKLHDRTGLPDACLLQQKVFEPLFKIENTETDPQVTSVGGAGALTEIQHMLAENPVAIAFTLAVINADQLMEIAQRGIKLPPKSTWVEPKIPFGLLLRKL</sequence>
<evidence type="ECO:0000313" key="2">
    <source>
        <dbReference type="Proteomes" id="UP000032049"/>
    </source>
</evidence>
<dbReference type="PANTHER" id="PTHR36454:SF1">
    <property type="entry name" value="DUF1015 DOMAIN-CONTAINING PROTEIN"/>
    <property type="match status" value="1"/>
</dbReference>
<accession>A0A0D0G070</accession>
<gene>
    <name evidence="1" type="ORF">TH53_04880</name>
</gene>
<dbReference type="OrthoDB" id="9781616at2"/>
<proteinExistence type="predicted"/>
<dbReference type="Pfam" id="PF06245">
    <property type="entry name" value="DUF1015"/>
    <property type="match status" value="1"/>
</dbReference>
<organism evidence="1 2">
    <name type="scientific">Pedobacter lusitanus</name>
    <dbReference type="NCBI Taxonomy" id="1503925"/>
    <lineage>
        <taxon>Bacteria</taxon>
        <taxon>Pseudomonadati</taxon>
        <taxon>Bacteroidota</taxon>
        <taxon>Sphingobacteriia</taxon>
        <taxon>Sphingobacteriales</taxon>
        <taxon>Sphingobacteriaceae</taxon>
        <taxon>Pedobacter</taxon>
    </lineage>
</organism>
<name>A0A0D0G070_9SPHI</name>
<dbReference type="EMBL" id="JXRA01000019">
    <property type="protein sequence ID" value="KIO78194.1"/>
    <property type="molecule type" value="Genomic_DNA"/>
</dbReference>
<keyword evidence="2" id="KW-1185">Reference proteome</keyword>
<protein>
    <recommendedName>
        <fullName evidence="3">DUF1015 domain-containing protein</fullName>
    </recommendedName>
</protein>
<reference evidence="1 2" key="1">
    <citation type="submission" date="2015-01" db="EMBL/GenBank/DDBJ databases">
        <title>Draft genome sequence of Pedobacter sp. NL19 isolated from sludge of an effluent treatment pond in an abandoned uranium mine.</title>
        <authorList>
            <person name="Santos T."/>
            <person name="Caetano T."/>
            <person name="Covas C."/>
            <person name="Cruz A."/>
            <person name="Mendo S."/>
        </authorList>
    </citation>
    <scope>NUCLEOTIDE SEQUENCE [LARGE SCALE GENOMIC DNA]</scope>
    <source>
        <strain evidence="1 2">NL19</strain>
    </source>
</reference>
<dbReference type="RefSeq" id="WP_041878975.1">
    <property type="nucleotide sequence ID" value="NZ_JXRA01000019.1"/>
</dbReference>
<comment type="caution">
    <text evidence="1">The sequence shown here is derived from an EMBL/GenBank/DDBJ whole genome shotgun (WGS) entry which is preliminary data.</text>
</comment>
<dbReference type="InterPro" id="IPR008323">
    <property type="entry name" value="UCP033563"/>
</dbReference>
<evidence type="ECO:0000313" key="1">
    <source>
        <dbReference type="EMBL" id="KIO78194.1"/>
    </source>
</evidence>
<evidence type="ECO:0008006" key="3">
    <source>
        <dbReference type="Google" id="ProtNLM"/>
    </source>
</evidence>